<evidence type="ECO:0000313" key="13">
    <source>
        <dbReference type="Proteomes" id="UP000467636"/>
    </source>
</evidence>
<keyword evidence="2 10" id="KW-0813">Transport</keyword>
<feature type="transmembrane region" description="Helical" evidence="10">
    <location>
        <begin position="51"/>
        <end position="67"/>
    </location>
</feature>
<keyword evidence="6 10" id="KW-0915">Sodium</keyword>
<keyword evidence="9 10" id="KW-0739">Sodium transport</keyword>
<dbReference type="GO" id="GO:0005886">
    <property type="term" value="C:plasma membrane"/>
    <property type="evidence" value="ECO:0007669"/>
    <property type="project" value="UniProtKB-SubCell"/>
</dbReference>
<dbReference type="GO" id="GO:0098719">
    <property type="term" value="P:sodium ion import across plasma membrane"/>
    <property type="evidence" value="ECO:0007669"/>
    <property type="project" value="TreeGrafter"/>
</dbReference>
<proteinExistence type="inferred from homology"/>
<dbReference type="Gene3D" id="6.10.140.1330">
    <property type="match status" value="1"/>
</dbReference>
<feature type="transmembrane region" description="Helical" evidence="10">
    <location>
        <begin position="303"/>
        <end position="326"/>
    </location>
</feature>
<dbReference type="InterPro" id="IPR004705">
    <property type="entry name" value="Cation/H_exchanger_CPA1_bac"/>
</dbReference>
<evidence type="ECO:0000256" key="2">
    <source>
        <dbReference type="ARBA" id="ARBA00022448"/>
    </source>
</evidence>
<evidence type="ECO:0000256" key="5">
    <source>
        <dbReference type="ARBA" id="ARBA00022989"/>
    </source>
</evidence>
<dbReference type="NCBIfam" id="TIGR00831">
    <property type="entry name" value="a_cpa1"/>
    <property type="match status" value="1"/>
</dbReference>
<feature type="transmembrane region" description="Helical" evidence="10">
    <location>
        <begin position="260"/>
        <end position="283"/>
    </location>
</feature>
<dbReference type="InterPro" id="IPR006153">
    <property type="entry name" value="Cation/H_exchanger_TM"/>
</dbReference>
<feature type="transmembrane region" description="Helical" evidence="10">
    <location>
        <begin position="380"/>
        <end position="404"/>
    </location>
</feature>
<dbReference type="PANTHER" id="PTHR10110:SF86">
    <property type="entry name" value="SODIUM_HYDROGEN EXCHANGER 7"/>
    <property type="match status" value="1"/>
</dbReference>
<comment type="caution">
    <text evidence="10">Lacks conserved residue(s) required for the propagation of feature annotation.</text>
</comment>
<dbReference type="GO" id="GO:0051453">
    <property type="term" value="P:regulation of intracellular pH"/>
    <property type="evidence" value="ECO:0007669"/>
    <property type="project" value="TreeGrafter"/>
</dbReference>
<dbReference type="GO" id="GO:0015385">
    <property type="term" value="F:sodium:proton antiporter activity"/>
    <property type="evidence" value="ECO:0007669"/>
    <property type="project" value="InterPro"/>
</dbReference>
<comment type="function">
    <text evidence="10">Na(+)/H(+) antiporter that extrudes sodium in exchange for external protons.</text>
</comment>
<feature type="transmembrane region" description="Helical" evidence="10">
    <location>
        <begin position="221"/>
        <end position="248"/>
    </location>
</feature>
<sequence>MVFGLVVVVTLVATVVAGTILGKRYRVGPPVLLILLGGMLGLIPRFGEIHLDGEIVLLLFLPAILYWESMNTSFREIRANLRVIVLVSVGLVIATAVAVSWTARSLGMEPHAASVLGAVLSPTDAAAVAGLAKKLPRRPLTVLRAESIINDGTALVLFAVTVAVATGSPSIGPVDLVGRFVGSYLGGIAAGLLVGGAVTLARRRLDAPLEEGALSVLTPFAAFLLAQTFHCSGVVAVLVSALVLSYVGPRVIAARSRLQAFAFWDMATFLINGSLWVFVGVQLPGAVHGIVNVGEGLAHATVLGLAVTGVVIVTRIAWSEITTLLIRAVDRRAVQRTRRVDWRQRAVSSWAGFRGAVSLAAALAVPLTTHSGEAFPDRNLIIYVVSFVILVTVMLQGSTLPAVVRWARMPEDSARAEELRLAHTRAAEAALDALPRVAGQLNAGQEVLDRLHQEYQYQAAVVRADDQADDAAGCEDLVRQIHLGVLEHKRRAVTELRDRNQIDDIVLREVQAAMDLEEVRLLGPADSE</sequence>
<evidence type="ECO:0000256" key="3">
    <source>
        <dbReference type="ARBA" id="ARBA00022475"/>
    </source>
</evidence>
<dbReference type="Proteomes" id="UP000467636">
    <property type="component" value="Chromosome"/>
</dbReference>
<keyword evidence="4 10" id="KW-0812">Transmembrane</keyword>
<evidence type="ECO:0000256" key="6">
    <source>
        <dbReference type="ARBA" id="ARBA00023053"/>
    </source>
</evidence>
<feature type="transmembrane region" description="Helical" evidence="10">
    <location>
        <begin position="152"/>
        <end position="171"/>
    </location>
</feature>
<dbReference type="AlphaFoldDB" id="A0AAD1HX30"/>
<evidence type="ECO:0000256" key="1">
    <source>
        <dbReference type="ARBA" id="ARBA00004651"/>
    </source>
</evidence>
<evidence type="ECO:0000259" key="11">
    <source>
        <dbReference type="Pfam" id="PF00999"/>
    </source>
</evidence>
<dbReference type="Pfam" id="PF00999">
    <property type="entry name" value="Na_H_Exchanger"/>
    <property type="match status" value="1"/>
</dbReference>
<name>A0AAD1HX30_9MYCO</name>
<gene>
    <name evidence="12" type="ORF">MTER_25280</name>
</gene>
<accession>A0AAD1HX30</accession>
<dbReference type="EMBL" id="AP022564">
    <property type="protein sequence ID" value="BBX23117.1"/>
    <property type="molecule type" value="Genomic_DNA"/>
</dbReference>
<keyword evidence="8 10" id="KW-0472">Membrane</keyword>
<comment type="similarity">
    <text evidence="10">Belongs to the monovalent cation:proton antiporter 1 (CPA1) transporter (TC 2.A.36) family.</text>
</comment>
<feature type="transmembrane region" description="Helical" evidence="10">
    <location>
        <begin position="183"/>
        <end position="201"/>
    </location>
</feature>
<feature type="domain" description="Cation/H+ exchanger transmembrane" evidence="11">
    <location>
        <begin position="13"/>
        <end position="406"/>
    </location>
</feature>
<evidence type="ECO:0000256" key="4">
    <source>
        <dbReference type="ARBA" id="ARBA00022692"/>
    </source>
</evidence>
<dbReference type="GO" id="GO:0015386">
    <property type="term" value="F:potassium:proton antiporter activity"/>
    <property type="evidence" value="ECO:0007669"/>
    <property type="project" value="TreeGrafter"/>
</dbReference>
<keyword evidence="5 10" id="KW-1133">Transmembrane helix</keyword>
<evidence type="ECO:0000256" key="9">
    <source>
        <dbReference type="ARBA" id="ARBA00023201"/>
    </source>
</evidence>
<evidence type="ECO:0000256" key="8">
    <source>
        <dbReference type="ARBA" id="ARBA00023136"/>
    </source>
</evidence>
<protein>
    <submittedName>
        <fullName evidence="12">Na(+)/H(+) exchanger</fullName>
    </submittedName>
</protein>
<reference evidence="12 13" key="1">
    <citation type="journal article" date="2019" name="Emerg. Microbes Infect.">
        <title>Comprehensive subspecies identification of 175 nontuberculous mycobacteria species based on 7547 genomic profiles.</title>
        <authorList>
            <person name="Matsumoto Y."/>
            <person name="Kinjo T."/>
            <person name="Motooka D."/>
            <person name="Nabeya D."/>
            <person name="Jung N."/>
            <person name="Uechi K."/>
            <person name="Horii T."/>
            <person name="Iida T."/>
            <person name="Fujita J."/>
            <person name="Nakamura S."/>
        </authorList>
    </citation>
    <scope>NUCLEOTIDE SEQUENCE [LARGE SCALE GENOMIC DNA]</scope>
    <source>
        <strain evidence="12 13">JCM 12143</strain>
    </source>
</reference>
<keyword evidence="10" id="KW-0050">Antiport</keyword>
<keyword evidence="13" id="KW-1185">Reference proteome</keyword>
<dbReference type="InterPro" id="IPR018422">
    <property type="entry name" value="Cation/H_exchanger_CPA1"/>
</dbReference>
<evidence type="ECO:0000313" key="12">
    <source>
        <dbReference type="EMBL" id="BBX23117.1"/>
    </source>
</evidence>
<feature type="transmembrane region" description="Helical" evidence="10">
    <location>
        <begin position="347"/>
        <end position="368"/>
    </location>
</feature>
<evidence type="ECO:0000256" key="10">
    <source>
        <dbReference type="RuleBase" id="RU366002"/>
    </source>
</evidence>
<keyword evidence="3 10" id="KW-1003">Cell membrane</keyword>
<organism evidence="12 13">
    <name type="scientific">Mycolicibacter terrae</name>
    <dbReference type="NCBI Taxonomy" id="1788"/>
    <lineage>
        <taxon>Bacteria</taxon>
        <taxon>Bacillati</taxon>
        <taxon>Actinomycetota</taxon>
        <taxon>Actinomycetes</taxon>
        <taxon>Mycobacteriales</taxon>
        <taxon>Mycobacteriaceae</taxon>
        <taxon>Mycolicibacter</taxon>
    </lineage>
</organism>
<evidence type="ECO:0000256" key="7">
    <source>
        <dbReference type="ARBA" id="ARBA00023065"/>
    </source>
</evidence>
<comment type="subcellular location">
    <subcellularLocation>
        <location evidence="1 10">Cell membrane</location>
        <topology evidence="1 10">Multi-pass membrane protein</topology>
    </subcellularLocation>
</comment>
<keyword evidence="7 10" id="KW-0406">Ion transport</keyword>
<dbReference type="PANTHER" id="PTHR10110">
    <property type="entry name" value="SODIUM/HYDROGEN EXCHANGER"/>
    <property type="match status" value="1"/>
</dbReference>
<feature type="transmembrane region" description="Helical" evidence="10">
    <location>
        <begin position="79"/>
        <end position="101"/>
    </location>
</feature>